<dbReference type="Gene3D" id="2.20.28.160">
    <property type="match status" value="1"/>
</dbReference>
<dbReference type="EMBL" id="FODV01000003">
    <property type="protein sequence ID" value="SEO51335.1"/>
    <property type="molecule type" value="Genomic_DNA"/>
</dbReference>
<organism evidence="1 2">
    <name type="scientific">Halogranum amylolyticum</name>
    <dbReference type="NCBI Taxonomy" id="660520"/>
    <lineage>
        <taxon>Archaea</taxon>
        <taxon>Methanobacteriati</taxon>
        <taxon>Methanobacteriota</taxon>
        <taxon>Stenosarchaea group</taxon>
        <taxon>Halobacteria</taxon>
        <taxon>Halobacteriales</taxon>
        <taxon>Haloferacaceae</taxon>
    </lineage>
</organism>
<reference evidence="2" key="1">
    <citation type="submission" date="2016-10" db="EMBL/GenBank/DDBJ databases">
        <authorList>
            <person name="Varghese N."/>
            <person name="Submissions S."/>
        </authorList>
    </citation>
    <scope>NUCLEOTIDE SEQUENCE [LARGE SCALE GENOMIC DNA]</scope>
    <source>
        <strain evidence="2">CGMCC 1.10121</strain>
    </source>
</reference>
<dbReference type="AlphaFoldDB" id="A0A1H8QAT1"/>
<accession>A0A1H8QAT1</accession>
<name>A0A1H8QAT1_9EURY</name>
<dbReference type="Proteomes" id="UP000199126">
    <property type="component" value="Unassembled WGS sequence"/>
</dbReference>
<dbReference type="OrthoDB" id="297512at2157"/>
<dbReference type="RefSeq" id="WP_170864726.1">
    <property type="nucleotide sequence ID" value="NZ_FODV01000003.1"/>
</dbReference>
<gene>
    <name evidence="1" type="ORF">SAMN04487948_10310</name>
</gene>
<evidence type="ECO:0000313" key="1">
    <source>
        <dbReference type="EMBL" id="SEO51335.1"/>
    </source>
</evidence>
<evidence type="ECO:0000313" key="2">
    <source>
        <dbReference type="Proteomes" id="UP000199126"/>
    </source>
</evidence>
<proteinExistence type="predicted"/>
<keyword evidence="2" id="KW-1185">Reference proteome</keyword>
<sequence>MSQPPVPISCPSCDVDLPATLAVADGGSPELGDTLYGEPVTCEHCAAEFEVLFYLE</sequence>
<protein>
    <submittedName>
        <fullName evidence="1">Uncharacterized protein</fullName>
    </submittedName>
</protein>